<evidence type="ECO:0000259" key="6">
    <source>
        <dbReference type="Pfam" id="PF01918"/>
    </source>
</evidence>
<evidence type="ECO:0000256" key="5">
    <source>
        <dbReference type="HAMAP-Rule" id="MF_01122"/>
    </source>
</evidence>
<dbReference type="Gene3D" id="3.30.110.20">
    <property type="entry name" value="Alba-like domain"/>
    <property type="match status" value="1"/>
</dbReference>
<reference evidence="7" key="1">
    <citation type="submission" date="2022-12" db="EMBL/GenBank/DDBJ databases">
        <title>Isolation and characterisation of novel Methanocorpusculum spp. from native Australian herbivores indicates the genus is ancestrally host-associated.</title>
        <authorList>
            <person name="Volmer J.G."/>
            <person name="Soo R.M."/>
            <person name="Evans P.N."/>
            <person name="Hoedt E.C."/>
            <person name="Astorga Alsina A.L."/>
            <person name="Woodcroft B.J."/>
            <person name="Tyson G.W."/>
            <person name="Hugenholtz P."/>
            <person name="Morrison M."/>
        </authorList>
    </citation>
    <scope>NUCLEOTIDE SEQUENCE</scope>
    <source>
        <strain evidence="7">MG</strain>
    </source>
</reference>
<dbReference type="PIRSF" id="PIRSF028732">
    <property type="entry name" value="Alba"/>
    <property type="match status" value="1"/>
</dbReference>
<keyword evidence="2 5" id="KW-0158">Chromosome</keyword>
<keyword evidence="5" id="KW-0226">DNA condensation</keyword>
<dbReference type="SUPFAM" id="SSF82704">
    <property type="entry name" value="AlbA-like"/>
    <property type="match status" value="1"/>
</dbReference>
<dbReference type="Proteomes" id="UP001141422">
    <property type="component" value="Unassembled WGS sequence"/>
</dbReference>
<comment type="caution">
    <text evidence="5">Lacks conserved residue(s) required for the propagation of feature annotation.</text>
</comment>
<keyword evidence="4 5" id="KW-0238">DNA-binding</keyword>
<protein>
    <recommendedName>
        <fullName evidence="5">DNA/RNA-binding protein Alba</fullName>
    </recommendedName>
</protein>
<comment type="subcellular location">
    <subcellularLocation>
        <location evidence="5">Cytoplasm</location>
    </subcellularLocation>
    <subcellularLocation>
        <location evidence="5">Chromosome</location>
    </subcellularLocation>
</comment>
<evidence type="ECO:0000256" key="3">
    <source>
        <dbReference type="ARBA" id="ARBA00022490"/>
    </source>
</evidence>
<comment type="caution">
    <text evidence="7">The sequence shown here is derived from an EMBL/GenBank/DDBJ whole genome shotgun (WGS) entry which is preliminary data.</text>
</comment>
<dbReference type="NCBIfam" id="TIGR00285">
    <property type="entry name" value="DNA-binding protein Alba"/>
    <property type="match status" value="1"/>
</dbReference>
<dbReference type="RefSeq" id="WP_268924769.1">
    <property type="nucleotide sequence ID" value="NZ_JAPTGB010000008.1"/>
</dbReference>
<dbReference type="HAMAP" id="MF_01122">
    <property type="entry name" value="AlbA"/>
    <property type="match status" value="1"/>
</dbReference>
<evidence type="ECO:0000256" key="1">
    <source>
        <dbReference type="ARBA" id="ARBA00008018"/>
    </source>
</evidence>
<keyword evidence="8" id="KW-1185">Reference proteome</keyword>
<gene>
    <name evidence="5 7" type="primary">albA</name>
    <name evidence="7" type="ORF">O0S10_04825</name>
</gene>
<evidence type="ECO:0000256" key="2">
    <source>
        <dbReference type="ARBA" id="ARBA00022454"/>
    </source>
</evidence>
<comment type="similarity">
    <text evidence="1 5">Belongs to the histone-like Alba family.</text>
</comment>
<comment type="function">
    <text evidence="5">Binds double-stranded DNA tightly but without sequence specificity. Involved in DNA compaction.</text>
</comment>
<proteinExistence type="inferred from homology"/>
<organism evidence="7 8">
    <name type="scientific">Methanocorpusculum petauri</name>
    <dbReference type="NCBI Taxonomy" id="3002863"/>
    <lineage>
        <taxon>Archaea</taxon>
        <taxon>Methanobacteriati</taxon>
        <taxon>Methanobacteriota</taxon>
        <taxon>Stenosarchaea group</taxon>
        <taxon>Methanomicrobia</taxon>
        <taxon>Methanomicrobiales</taxon>
        <taxon>Methanocorpusculaceae</taxon>
        <taxon>Methanocorpusculum</taxon>
    </lineage>
</organism>
<dbReference type="NCBIfam" id="NF003088">
    <property type="entry name" value="PRK04015.1"/>
    <property type="match status" value="1"/>
</dbReference>
<sequence>MDNTVLIGNKPVMNYVLAVVTQFNAGNSEVIVKARGKAIVRAVDTAEIVTRQFLPNVVKQSVTTSTDQVEMDNGPSNVSCIQIILAKS</sequence>
<dbReference type="InterPro" id="IPR013795">
    <property type="entry name" value="DNA/RNA-bd_Alba"/>
</dbReference>
<dbReference type="EMBL" id="JAPTGB010000008">
    <property type="protein sequence ID" value="MCZ0860555.1"/>
    <property type="molecule type" value="Genomic_DNA"/>
</dbReference>
<evidence type="ECO:0000313" key="7">
    <source>
        <dbReference type="EMBL" id="MCZ0860555.1"/>
    </source>
</evidence>
<dbReference type="Pfam" id="PF01918">
    <property type="entry name" value="Alba"/>
    <property type="match status" value="1"/>
</dbReference>
<name>A0ABT4IFP2_9EURY</name>
<evidence type="ECO:0000313" key="8">
    <source>
        <dbReference type="Proteomes" id="UP001141422"/>
    </source>
</evidence>
<dbReference type="InterPro" id="IPR036882">
    <property type="entry name" value="Alba-like_dom_sf"/>
</dbReference>
<keyword evidence="3 5" id="KW-0963">Cytoplasm</keyword>
<accession>A0ABT4IFP2</accession>
<evidence type="ECO:0000256" key="4">
    <source>
        <dbReference type="ARBA" id="ARBA00023125"/>
    </source>
</evidence>
<feature type="domain" description="DNA/RNA-binding protein Alba-like" evidence="6">
    <location>
        <begin position="3"/>
        <end position="66"/>
    </location>
</feature>
<dbReference type="GO" id="GO:0003677">
    <property type="term" value="F:DNA binding"/>
    <property type="evidence" value="ECO:0007669"/>
    <property type="project" value="UniProtKB-KW"/>
</dbReference>
<dbReference type="InterPro" id="IPR002775">
    <property type="entry name" value="DNA/RNA-bd_Alba-like"/>
</dbReference>